<evidence type="ECO:0000313" key="8">
    <source>
        <dbReference type="EMBL" id="KAG7159994.1"/>
    </source>
</evidence>
<feature type="compositionally biased region" description="Acidic residues" evidence="6">
    <location>
        <begin position="807"/>
        <end position="829"/>
    </location>
</feature>
<dbReference type="SMART" id="SM00592">
    <property type="entry name" value="BRK"/>
    <property type="match status" value="1"/>
</dbReference>
<feature type="compositionally biased region" description="Basic and acidic residues" evidence="6">
    <location>
        <begin position="1201"/>
        <end position="1216"/>
    </location>
</feature>
<dbReference type="Pfam" id="PF23078">
    <property type="entry name" value="HTH_CHD6-9"/>
    <property type="match status" value="1"/>
</dbReference>
<feature type="region of interest" description="Disordered" evidence="6">
    <location>
        <begin position="1600"/>
        <end position="1622"/>
    </location>
</feature>
<dbReference type="EMBL" id="JAHLQT010031743">
    <property type="protein sequence ID" value="KAG7159994.1"/>
    <property type="molecule type" value="Genomic_DNA"/>
</dbReference>
<feature type="compositionally biased region" description="Polar residues" evidence="6">
    <location>
        <begin position="1248"/>
        <end position="1297"/>
    </location>
</feature>
<feature type="compositionally biased region" description="Acidic residues" evidence="6">
    <location>
        <begin position="707"/>
        <end position="716"/>
    </location>
</feature>
<dbReference type="Gene3D" id="3.40.5.120">
    <property type="match status" value="1"/>
</dbReference>
<gene>
    <name evidence="8" type="primary">Chd6-L</name>
    <name evidence="8" type="ORF">Hamer_G017437</name>
</gene>
<dbReference type="GO" id="GO:0005634">
    <property type="term" value="C:nucleus"/>
    <property type="evidence" value="ECO:0007669"/>
    <property type="project" value="UniProtKB-SubCell"/>
</dbReference>
<evidence type="ECO:0000256" key="5">
    <source>
        <dbReference type="ARBA" id="ARBA00023242"/>
    </source>
</evidence>
<protein>
    <submittedName>
        <fullName evidence="8">Chromodomain-helicase-DNA-binding protein 6-like</fullName>
    </submittedName>
</protein>
<feature type="compositionally biased region" description="Basic and acidic residues" evidence="6">
    <location>
        <begin position="615"/>
        <end position="650"/>
    </location>
</feature>
<feature type="compositionally biased region" description="Basic and acidic residues" evidence="6">
    <location>
        <begin position="1075"/>
        <end position="1086"/>
    </location>
</feature>
<keyword evidence="5" id="KW-0539">Nucleus</keyword>
<feature type="compositionally biased region" description="Low complexity" evidence="6">
    <location>
        <begin position="1611"/>
        <end position="1622"/>
    </location>
</feature>
<feature type="region of interest" description="Disordered" evidence="6">
    <location>
        <begin position="615"/>
        <end position="969"/>
    </location>
</feature>
<comment type="caution">
    <text evidence="8">The sequence shown here is derived from an EMBL/GenBank/DDBJ whole genome shotgun (WGS) entry which is preliminary data.</text>
</comment>
<feature type="compositionally biased region" description="Basic and acidic residues" evidence="6">
    <location>
        <begin position="922"/>
        <end position="967"/>
    </location>
</feature>
<dbReference type="InterPro" id="IPR037259">
    <property type="entry name" value="BRK_sf"/>
</dbReference>
<feature type="compositionally biased region" description="Basic and acidic residues" evidence="6">
    <location>
        <begin position="374"/>
        <end position="384"/>
    </location>
</feature>
<feature type="region of interest" description="Disordered" evidence="6">
    <location>
        <begin position="2060"/>
        <end position="2120"/>
    </location>
</feature>
<feature type="region of interest" description="Disordered" evidence="6">
    <location>
        <begin position="337"/>
        <end position="384"/>
    </location>
</feature>
<keyword evidence="2" id="KW-0156">Chromatin regulator</keyword>
<feature type="region of interest" description="Disordered" evidence="6">
    <location>
        <begin position="1"/>
        <end position="82"/>
    </location>
</feature>
<evidence type="ECO:0000313" key="9">
    <source>
        <dbReference type="Proteomes" id="UP000747542"/>
    </source>
</evidence>
<evidence type="ECO:0000256" key="4">
    <source>
        <dbReference type="ARBA" id="ARBA00023163"/>
    </source>
</evidence>
<dbReference type="SUPFAM" id="SSF160481">
    <property type="entry name" value="BRK domain-like"/>
    <property type="match status" value="1"/>
</dbReference>
<feature type="compositionally biased region" description="Low complexity" evidence="6">
    <location>
        <begin position="1967"/>
        <end position="1977"/>
    </location>
</feature>
<feature type="domain" description="BRK" evidence="7">
    <location>
        <begin position="1391"/>
        <end position="1435"/>
    </location>
</feature>
<dbReference type="Pfam" id="PF07533">
    <property type="entry name" value="BRK"/>
    <property type="match status" value="1"/>
</dbReference>
<feature type="region of interest" description="Disordered" evidence="6">
    <location>
        <begin position="1191"/>
        <end position="1342"/>
    </location>
</feature>
<accession>A0A8J5MQI0</accession>
<feature type="compositionally biased region" description="Basic and acidic residues" evidence="6">
    <location>
        <begin position="899"/>
        <end position="915"/>
    </location>
</feature>
<feature type="compositionally biased region" description="Basic and acidic residues" evidence="6">
    <location>
        <begin position="2063"/>
        <end position="2086"/>
    </location>
</feature>
<evidence type="ECO:0000256" key="2">
    <source>
        <dbReference type="ARBA" id="ARBA00022853"/>
    </source>
</evidence>
<feature type="compositionally biased region" description="Low complexity" evidence="6">
    <location>
        <begin position="1048"/>
        <end position="1073"/>
    </location>
</feature>
<feature type="region of interest" description="Disordered" evidence="6">
    <location>
        <begin position="1137"/>
        <end position="1157"/>
    </location>
</feature>
<dbReference type="Gene3D" id="1.10.10.60">
    <property type="entry name" value="Homeodomain-like"/>
    <property type="match status" value="2"/>
</dbReference>
<dbReference type="Proteomes" id="UP000747542">
    <property type="component" value="Unassembled WGS sequence"/>
</dbReference>
<feature type="compositionally biased region" description="Low complexity" evidence="6">
    <location>
        <begin position="360"/>
        <end position="373"/>
    </location>
</feature>
<dbReference type="GO" id="GO:0006325">
    <property type="term" value="P:chromatin organization"/>
    <property type="evidence" value="ECO:0007669"/>
    <property type="project" value="UniProtKB-KW"/>
</dbReference>
<keyword evidence="3" id="KW-0805">Transcription regulation</keyword>
<feature type="compositionally biased region" description="Basic and acidic residues" evidence="6">
    <location>
        <begin position="830"/>
        <end position="850"/>
    </location>
</feature>
<dbReference type="InterPro" id="IPR051493">
    <property type="entry name" value="CHD"/>
</dbReference>
<keyword evidence="9" id="KW-1185">Reference proteome</keyword>
<feature type="compositionally biased region" description="Acidic residues" evidence="6">
    <location>
        <begin position="651"/>
        <end position="700"/>
    </location>
</feature>
<feature type="region of interest" description="Disordered" evidence="6">
    <location>
        <begin position="1048"/>
        <end position="1086"/>
    </location>
</feature>
<feature type="compositionally biased region" description="Basic and acidic residues" evidence="6">
    <location>
        <begin position="1600"/>
        <end position="1610"/>
    </location>
</feature>
<feature type="compositionally biased region" description="Acidic residues" evidence="6">
    <location>
        <begin position="723"/>
        <end position="739"/>
    </location>
</feature>
<name>A0A8J5MQI0_HOMAM</name>
<sequence>MPLQKTLIVEEPRRRSQIRRYGHDESVLDCSDLESSASDSGQEKDLEPEMIPETNSRSRGRGRGRGRNRGRGGRGGRTTRASRWMVEEEALDPDNVKYGHWLRSECFKVEKGLLVYGWGRWKEILAHGDFRPAWKETDVQDCARMILLFCIRFYRGDDKIKGFIFDLIAPTCDGKTRIHHNHIGLSAPVPRGRKGKKKIREAKLVASHMEGADWAKDAKYDTEVYLDQGYSRHLTRHSNKVLLRVRLLFYIKQEIIGDHYMQIDEGCKATELSITPPTTELPPKPWWDFEADRSLLVGVFKHGYERYNVMRNDPALCFLGRCGPPDKAALMAEMNTTINEDDMDKDDKEDDKDDEDSNQTPLPSSPAVSTSTSKSDDDKCDEKDEKSVRYELGYDHYLADKLMRRERMAEYIRERELRKTDYNQRRWSNREQAEFYRTISTFGVEYIRKEKRYDWSKFRTLSRLEKKYDETLTEYFRAFMAMCKRQCGIRLSEEENEKMLEIGVDRLPEERARRVLERVDLLNRLRNDIIPNPGLKEALELALPSKDMPDWWIPGKHDHDLLKGVGRHGLGRTDYYILYDPELNFRDIIRRHTAGEPLITESEKLALKKKYYEKDKSENVKEDKKEEQKGEEKEGKKGKGEEKEERKGKVDEEEEEEEEEVEQEEEEEDDTEPKEEEEEEEEEVEDSGDMILLNEDDDKGDEQIEDKPEEEMEVEEPITTKENEEDEEEEDREMEEEEEEKPKVEESCCIEDTKDTDKKIKVEVKEEVKEEIKEENIKTEEDSSKEIKIEEEEVADGQQGDEKLDNNDEDDNDVEEAETMNVEETDNCEEQERKSEDEKPPVGEGTIKEEEKEDDEEKKEIVDAHIKLEVKEEVKEEPKDTNEVDVKEEDIDTQVSIEDNGKDDTPEGKESNDATKDEEDRESLSGKKCIDESKDTSKERKEELKNSKSEKLEEKKESQSEKKEEGKCGSALLSLQQMDEAMAKCGNSLTYDNLVSSEPTVAQLLAQSAANPIKWPKDRMLQTRIEHLMYAVEHKKWPVGIDFQSSEQESKSSSLPQVTSSASSSHTSNTSDSLDSERRKRRQLEAAEVERQRLQAMLHPNLQHTLGLNKNSSNAAAAAAAAVALGLPPSFSSASLRSLMESTDERSKKAQQQLSADSHALRQLQALQGTLDLTIKPVNPGHNTMDMATASLLSRRGPGRPRLDDPMRSIEKRRLSESPIDSRTQEKKRRKLDEIVLGLTSKGKSPEMHSSSPKDTSPLSLLRGSSVTLLSSRDKSQVTNAVTTPKLSSSISITPTVSKRPLDTRVNESGASSKTITTSSDKDGKPGLVKQSDLPPGVTLPPGIELYRPADAKVDKWLEQHQGLLADSSRPSKDVKRRKIDFASMDWSQFSGDEHVSVINTTTGQRISGQEAPKLKYLAQWLMEHPNYDVDPQWADVIKERSSSAGFLSELQKKLVGAEKKHMSSRASIISSVSNFLHGSTSSSSTTTSPLSLASGSNTTTTSTSAAGGSTCAFLPSYHSSKGLPFDTKSFLQGLDPKNHLTAALAGLDPKLLGLDPKLLGSLDPKALGLDPKLLPPLDPKLLAAMGLDPKLLGLDTKHYESKRHEKESKASSSSSRGSDSKSLLHNIDPKLLGFDPKLFAGLDTKTLASLDPKLLANLTGLDPKALAGLDPKALAGLDPKLLASLDPKALAGFDPKAMAGLDSKLLSGLDPKLLTGIDPKLLAGLDPKLLGGLDPKLLGGLDPKLLGGLDPKLLGGLDPKLLGGLDPKLLGGLDPKLLGGLDPKLLAGLDPKMLCPDPKMLGLDPKMFGGMDPKLLASLDPKLLGGLDPKALCGLDSKLLATMGMDPNMMMMAGFGGLPGMAGLGMANPLLGGLAGFGIPGLTNLNDYPSTSKSKDHRNAAASSAASLSFPGMFPGASTAGLMYPPLGLGGLGSFQLPSMSSASSVLLNGLPASIMSMAGTSRHTSQASTIMSSSSKWKQENRRSREARDEHRRGLDRPDLSDEIERGLSARKEKIKEQAGLSKEERYLLKQMKAERLAREIEARGGHDPYAAHLDLSHWSQESHRSERTQDTPENLSRESEPAKHVQGVDAQNLSTKEVENGEKSGTNSEVEDEDEKS</sequence>
<dbReference type="InterPro" id="IPR006576">
    <property type="entry name" value="BRK_domain"/>
</dbReference>
<organism evidence="8 9">
    <name type="scientific">Homarus americanus</name>
    <name type="common">American lobster</name>
    <dbReference type="NCBI Taxonomy" id="6706"/>
    <lineage>
        <taxon>Eukaryota</taxon>
        <taxon>Metazoa</taxon>
        <taxon>Ecdysozoa</taxon>
        <taxon>Arthropoda</taxon>
        <taxon>Crustacea</taxon>
        <taxon>Multicrustacea</taxon>
        <taxon>Malacostraca</taxon>
        <taxon>Eumalacostraca</taxon>
        <taxon>Eucarida</taxon>
        <taxon>Decapoda</taxon>
        <taxon>Pleocyemata</taxon>
        <taxon>Astacidea</taxon>
        <taxon>Nephropoidea</taxon>
        <taxon>Nephropidae</taxon>
        <taxon>Homarus</taxon>
    </lineage>
</organism>
<evidence type="ECO:0000256" key="3">
    <source>
        <dbReference type="ARBA" id="ARBA00023015"/>
    </source>
</evidence>
<evidence type="ECO:0000256" key="6">
    <source>
        <dbReference type="SAM" id="MobiDB-lite"/>
    </source>
</evidence>
<dbReference type="PANTHER" id="PTHR46850:SF1">
    <property type="entry name" value="CHROMODOMAIN-HELICASE-DNA-BINDING PROTEIN 9"/>
    <property type="match status" value="1"/>
</dbReference>
<feature type="compositionally biased region" description="Basic and acidic residues" evidence="6">
    <location>
        <begin position="1979"/>
        <end position="2007"/>
    </location>
</feature>
<dbReference type="InterPro" id="IPR056342">
    <property type="entry name" value="HTH_CHD6-9"/>
</dbReference>
<evidence type="ECO:0000256" key="1">
    <source>
        <dbReference type="ARBA" id="ARBA00004123"/>
    </source>
</evidence>
<feature type="region of interest" description="Disordered" evidence="6">
    <location>
        <begin position="1481"/>
        <end position="1506"/>
    </location>
</feature>
<feature type="compositionally biased region" description="Basic and acidic residues" evidence="6">
    <location>
        <begin position="740"/>
        <end position="788"/>
    </location>
</feature>
<feature type="region of interest" description="Disordered" evidence="6">
    <location>
        <begin position="1962"/>
        <end position="2007"/>
    </location>
</feature>
<reference evidence="8" key="1">
    <citation type="journal article" date="2021" name="Sci. Adv.">
        <title>The American lobster genome reveals insights on longevity, neural, and immune adaptations.</title>
        <authorList>
            <person name="Polinski J.M."/>
            <person name="Zimin A.V."/>
            <person name="Clark K.F."/>
            <person name="Kohn A.B."/>
            <person name="Sadowski N."/>
            <person name="Timp W."/>
            <person name="Ptitsyn A."/>
            <person name="Khanna P."/>
            <person name="Romanova D.Y."/>
            <person name="Williams P."/>
            <person name="Greenwood S.J."/>
            <person name="Moroz L.L."/>
            <person name="Walt D.R."/>
            <person name="Bodnar A.G."/>
        </authorList>
    </citation>
    <scope>NUCLEOTIDE SEQUENCE</scope>
    <source>
        <strain evidence="8">GMGI-L3</strain>
    </source>
</reference>
<evidence type="ECO:0000259" key="7">
    <source>
        <dbReference type="SMART" id="SM00592"/>
    </source>
</evidence>
<feature type="compositionally biased region" description="Basic residues" evidence="6">
    <location>
        <begin position="58"/>
        <end position="74"/>
    </location>
</feature>
<comment type="subcellular location">
    <subcellularLocation>
        <location evidence="1">Nucleus</location>
    </subcellularLocation>
</comment>
<keyword evidence="4" id="KW-0804">Transcription</keyword>
<dbReference type="PANTHER" id="PTHR46850">
    <property type="entry name" value="CHROMODOMAIN-HELICASE-DNA-BINDING PROTEIN 9"/>
    <property type="match status" value="1"/>
</dbReference>
<proteinExistence type="predicted"/>
<feature type="compositionally biased region" description="Acidic residues" evidence="6">
    <location>
        <begin position="339"/>
        <end position="357"/>
    </location>
</feature>
<feature type="compositionally biased region" description="Basic and acidic residues" evidence="6">
    <location>
        <begin position="858"/>
        <end position="885"/>
    </location>
</feature>